<sequence>MDELTRNRRHLARMESMLRNRTVAEKTRRRILSSRSLNGGSQHSIQEDEDNEEEDPRLTNQDQTTNTNGTTNTTNTTESEIHKNDSNVSNLSDSSRSAPISEKNACNGTTSATSASTAKGTNDNDVVKPQKKKKMKNPPQHVKTKFCAWAASFASLDPRIRIHRFFQEVAQEGDQKLAKDSRNQQPEKPTNEKSARELLASCFNMAQVFSVWRPCSKEAIRKMMAGHGVGKGLDIKGKSAKFGKCSAYVPFLQIHSERDKHKIEWLPQDARMTIFYATLETRNQALKVATSVRDEMVATVQSLDDSMLSQRDSITEAVRQAGMDNSSNSRLSLNNTNTNSEHQKSSLLQRRTSDDTPALKKKSEHSLLHRATSDGTAASIQQRRRSSDLERSSLQRGTSDGTAILSIRRRSSNMDDSATSHNARSSVSFEPVTVEEERRSLLQTSRTSSDNDVILYTAASQQKQKWEMTDPSIQTVDDYEKDGVYGMELPERLFWEAFVIREEEHCQRWRMLQKSKHGKNANSSRTTEDADESSESLHKQGYAELVMEQMLQVTETQSLEEPVIEWIDEANPIEDDSAKSLEEDDSSKQTSLAEEAPPPMPVKENPDRHNTSGTLSSFADMLPPPDFASTETLPSCNHTVRKGRRRPKTPSWSFVVCDRNRFEEQILRPIRQRDKTFQSNYDCFAGELRRSGFEEQTTGTGYSRWRHVYFQMDRPELCGLIGSEHVTGRESIVAYQDANFKSLRKSHKKEKGRPRVVLWSLPDDENPLCPHNLLMAYEEYGRVVPVVSDFDGFLVGTKRIHFETELEEYQVDLMKGNIKTAHEILEGNTSGSSWAAKWQYAGRDHLFAGASKRQGMPRFGYGDEKSYKLMEDAVTRLAELDGAVRHGAECFNFEYPQEMDPSFLVISDTIEGNVRWQYVDSSQLHYFLLKRIVNKFTFPLNPKWILCDPGWSKIYDKLLTSDIPNIQQSMNVWFPPKSGVRDMIAEIQEKHPTGLSFESSGNGVKTTRKASMGLSVVATYNLQSDTKDQQQPVQLFINRGSVVQFSRPGLRAGLVCATNECCVPVCGGVTQAVVEAGGRQLLRDAMSLPIITETSFGPVRCSTGDAQVVSRQDGSKYGSLDVSHVIWAAGPSYGESFSSVNDIALKDGLLRLAYQASLERAKEQGLESVGFSLISAGKRGSRWDPQRTLRIAMRAICDHREFGSVKEVHLCAFTANEVSALECIATEFELC</sequence>
<feature type="compositionally biased region" description="Low complexity" evidence="1">
    <location>
        <begin position="109"/>
        <end position="118"/>
    </location>
</feature>
<feature type="region of interest" description="Disordered" evidence="1">
    <location>
        <begin position="1"/>
        <end position="141"/>
    </location>
</feature>
<feature type="compositionally biased region" description="Basic residues" evidence="1">
    <location>
        <begin position="639"/>
        <end position="648"/>
    </location>
</feature>
<proteinExistence type="predicted"/>
<evidence type="ECO:0000313" key="3">
    <source>
        <dbReference type="EMBL" id="CAB9509906.1"/>
    </source>
</evidence>
<dbReference type="Pfam" id="PF01661">
    <property type="entry name" value="Macro"/>
    <property type="match status" value="1"/>
</dbReference>
<feature type="compositionally biased region" description="Polar residues" evidence="1">
    <location>
        <begin position="414"/>
        <end position="428"/>
    </location>
</feature>
<feature type="compositionally biased region" description="Low complexity" evidence="1">
    <location>
        <begin position="325"/>
        <end position="340"/>
    </location>
</feature>
<dbReference type="InterPro" id="IPR002589">
    <property type="entry name" value="Macro_dom"/>
</dbReference>
<feature type="region of interest" description="Disordered" evidence="1">
    <location>
        <begin position="173"/>
        <end position="193"/>
    </location>
</feature>
<evidence type="ECO:0000313" key="4">
    <source>
        <dbReference type="Proteomes" id="UP001153069"/>
    </source>
</evidence>
<feature type="compositionally biased region" description="Polar residues" evidence="1">
    <location>
        <begin position="33"/>
        <end position="44"/>
    </location>
</feature>
<reference evidence="3" key="1">
    <citation type="submission" date="2020-06" db="EMBL/GenBank/DDBJ databases">
        <authorList>
            <consortium name="Plant Systems Biology data submission"/>
        </authorList>
    </citation>
    <scope>NUCLEOTIDE SEQUENCE</scope>
    <source>
        <strain evidence="3">D6</strain>
    </source>
</reference>
<feature type="compositionally biased region" description="Low complexity" evidence="1">
    <location>
        <begin position="59"/>
        <end position="77"/>
    </location>
</feature>
<feature type="compositionally biased region" description="Low complexity" evidence="1">
    <location>
        <begin position="86"/>
        <end position="97"/>
    </location>
</feature>
<dbReference type="InterPro" id="IPR043472">
    <property type="entry name" value="Macro_dom-like"/>
</dbReference>
<organism evidence="3 4">
    <name type="scientific">Seminavis robusta</name>
    <dbReference type="NCBI Taxonomy" id="568900"/>
    <lineage>
        <taxon>Eukaryota</taxon>
        <taxon>Sar</taxon>
        <taxon>Stramenopiles</taxon>
        <taxon>Ochrophyta</taxon>
        <taxon>Bacillariophyta</taxon>
        <taxon>Bacillariophyceae</taxon>
        <taxon>Bacillariophycidae</taxon>
        <taxon>Naviculales</taxon>
        <taxon>Naviculaceae</taxon>
        <taxon>Seminavis</taxon>
    </lineage>
</organism>
<gene>
    <name evidence="3" type="ORF">SEMRO_410_G137340.1</name>
</gene>
<dbReference type="SUPFAM" id="SSF52949">
    <property type="entry name" value="Macro domain-like"/>
    <property type="match status" value="1"/>
</dbReference>
<feature type="compositionally biased region" description="Basic and acidic residues" evidence="1">
    <location>
        <begin position="1"/>
        <end position="26"/>
    </location>
</feature>
<dbReference type="Gene3D" id="3.40.220.10">
    <property type="entry name" value="Leucine Aminopeptidase, subunit E, domain 1"/>
    <property type="match status" value="1"/>
</dbReference>
<dbReference type="EMBL" id="CAICTM010000409">
    <property type="protein sequence ID" value="CAB9509906.1"/>
    <property type="molecule type" value="Genomic_DNA"/>
</dbReference>
<feature type="region of interest" description="Disordered" evidence="1">
    <location>
        <begin position="513"/>
        <end position="537"/>
    </location>
</feature>
<evidence type="ECO:0000259" key="2">
    <source>
        <dbReference type="PROSITE" id="PS51154"/>
    </source>
</evidence>
<keyword evidence="4" id="KW-1185">Reference proteome</keyword>
<feature type="compositionally biased region" description="Basic and acidic residues" evidence="1">
    <location>
        <begin position="173"/>
        <end position="182"/>
    </location>
</feature>
<feature type="region of interest" description="Disordered" evidence="1">
    <location>
        <begin position="578"/>
        <end position="649"/>
    </location>
</feature>
<dbReference type="PROSITE" id="PS51154">
    <property type="entry name" value="MACRO"/>
    <property type="match status" value="1"/>
</dbReference>
<name>A0A9N8HD55_9STRA</name>
<comment type="caution">
    <text evidence="3">The sequence shown here is derived from an EMBL/GenBank/DDBJ whole genome shotgun (WGS) entry which is preliminary data.</text>
</comment>
<protein>
    <recommendedName>
        <fullName evidence="2">Macro domain-containing protein</fullName>
    </recommendedName>
</protein>
<dbReference type="Proteomes" id="UP001153069">
    <property type="component" value="Unassembled WGS sequence"/>
</dbReference>
<accession>A0A9N8HD55</accession>
<dbReference type="AlphaFoldDB" id="A0A9N8HD55"/>
<feature type="region of interest" description="Disordered" evidence="1">
    <location>
        <begin position="320"/>
        <end position="446"/>
    </location>
</feature>
<evidence type="ECO:0000256" key="1">
    <source>
        <dbReference type="SAM" id="MobiDB-lite"/>
    </source>
</evidence>
<feature type="domain" description="Macro" evidence="2">
    <location>
        <begin position="1022"/>
        <end position="1229"/>
    </location>
</feature>
<feature type="compositionally biased region" description="Polar residues" evidence="1">
    <location>
        <begin position="629"/>
        <end position="638"/>
    </location>
</feature>